<dbReference type="Gene3D" id="1.10.10.10">
    <property type="entry name" value="Winged helix-like DNA-binding domain superfamily/Winged helix DNA-binding domain"/>
    <property type="match status" value="1"/>
</dbReference>
<protein>
    <submittedName>
        <fullName evidence="3">Regulatory protein ArsR</fullName>
    </submittedName>
</protein>
<dbReference type="Pfam" id="PF12840">
    <property type="entry name" value="HTH_20"/>
    <property type="match status" value="1"/>
</dbReference>
<dbReference type="CDD" id="cd00090">
    <property type="entry name" value="HTH_ARSR"/>
    <property type="match status" value="1"/>
</dbReference>
<dbReference type="RefSeq" id="WP_048697974.1">
    <property type="nucleotide sequence ID" value="NZ_HG764815.1"/>
</dbReference>
<accession>W6JUG4</accession>
<feature type="region of interest" description="Disordered" evidence="1">
    <location>
        <begin position="156"/>
        <end position="176"/>
    </location>
</feature>
<dbReference type="SMART" id="SM00418">
    <property type="entry name" value="HTH_ARSR"/>
    <property type="match status" value="1"/>
</dbReference>
<dbReference type="SUPFAM" id="SSF46785">
    <property type="entry name" value="Winged helix' DNA-binding domain"/>
    <property type="match status" value="1"/>
</dbReference>
<dbReference type="InterPro" id="IPR001845">
    <property type="entry name" value="HTH_ArsR_DNA-bd_dom"/>
</dbReference>
<dbReference type="InterPro" id="IPR011991">
    <property type="entry name" value="ArsR-like_HTH"/>
</dbReference>
<name>W6JUG4_9MICO</name>
<reference evidence="3 4" key="1">
    <citation type="journal article" date="2013" name="ISME J.">
        <title>A metabolic model for members of the genus Tetrasphaera involved in enhanced biological phosphorus removal.</title>
        <authorList>
            <person name="Kristiansen R."/>
            <person name="Nguyen H.T.T."/>
            <person name="Saunders A.M."/>
            <person name="Nielsen J.L."/>
            <person name="Wimmer R."/>
            <person name="Le V.Q."/>
            <person name="McIlroy S.J."/>
            <person name="Petrovski S."/>
            <person name="Seviour R.J."/>
            <person name="Calteau A."/>
            <person name="Nielsen K.L."/>
            <person name="Nielsen P.H."/>
        </authorList>
    </citation>
    <scope>NUCLEOTIDE SEQUENCE [LARGE SCALE GENOMIC DNA]</scope>
    <source>
        <strain evidence="3 4">Ben110</strain>
    </source>
</reference>
<evidence type="ECO:0000259" key="2">
    <source>
        <dbReference type="SMART" id="SM00418"/>
    </source>
</evidence>
<dbReference type="EMBL" id="CAJA01000087">
    <property type="protein sequence ID" value="CCH72552.1"/>
    <property type="molecule type" value="Genomic_DNA"/>
</dbReference>
<dbReference type="Proteomes" id="UP000035763">
    <property type="component" value="Unassembled WGS sequence"/>
</dbReference>
<evidence type="ECO:0000313" key="3">
    <source>
        <dbReference type="EMBL" id="CCH72552.1"/>
    </source>
</evidence>
<proteinExistence type="predicted"/>
<organism evidence="3 4">
    <name type="scientific">Nostocoides australiense Ben110</name>
    <dbReference type="NCBI Taxonomy" id="1193182"/>
    <lineage>
        <taxon>Bacteria</taxon>
        <taxon>Bacillati</taxon>
        <taxon>Actinomycetota</taxon>
        <taxon>Actinomycetes</taxon>
        <taxon>Micrococcales</taxon>
        <taxon>Intrasporangiaceae</taxon>
        <taxon>Nostocoides</taxon>
    </lineage>
</organism>
<evidence type="ECO:0000256" key="1">
    <source>
        <dbReference type="SAM" id="MobiDB-lite"/>
    </source>
</evidence>
<dbReference type="GO" id="GO:0003700">
    <property type="term" value="F:DNA-binding transcription factor activity"/>
    <property type="evidence" value="ECO:0007669"/>
    <property type="project" value="InterPro"/>
</dbReference>
<dbReference type="InterPro" id="IPR036388">
    <property type="entry name" value="WH-like_DNA-bd_sf"/>
</dbReference>
<dbReference type="InterPro" id="IPR036390">
    <property type="entry name" value="WH_DNA-bd_sf"/>
</dbReference>
<comment type="caution">
    <text evidence="3">The sequence shown here is derived from an EMBL/GenBank/DDBJ whole genome shotgun (WGS) entry which is preliminary data.</text>
</comment>
<dbReference type="AlphaFoldDB" id="W6JUG4"/>
<dbReference type="STRING" id="1193182.BN11_1770002"/>
<feature type="domain" description="HTH arsR-type" evidence="2">
    <location>
        <begin position="6"/>
        <end position="99"/>
    </location>
</feature>
<keyword evidence="4" id="KW-1185">Reference proteome</keyword>
<gene>
    <name evidence="3" type="ORF">BN11_1770002</name>
</gene>
<sequence>MQLDADAIKVLAHPLRSRLLRCLRADGPGTATGLAKTLGTDTGTTSYHLRKLASVRLVEQVPSRSARTRWWAASTRFHSWDDEAATDADARESLAWLRAQHVRNFVIEADAWLATHDTWPMTWRRLVGPSDYAMEMTPEQHEQLMSELSSVIERHHKAAQAANAPLATQDPSPQDRPRRVRLYLYNFPVGAYPEQDK</sequence>
<evidence type="ECO:0000313" key="4">
    <source>
        <dbReference type="Proteomes" id="UP000035763"/>
    </source>
</evidence>